<evidence type="ECO:0000256" key="2">
    <source>
        <dbReference type="SAM" id="SignalP"/>
    </source>
</evidence>
<name>A0A494TKI5_SPHPE</name>
<feature type="compositionally biased region" description="Low complexity" evidence="1">
    <location>
        <begin position="137"/>
        <end position="148"/>
    </location>
</feature>
<dbReference type="InterPro" id="IPR024572">
    <property type="entry name" value="RcnB"/>
</dbReference>
<evidence type="ECO:0000313" key="4">
    <source>
        <dbReference type="Proteomes" id="UP000276254"/>
    </source>
</evidence>
<feature type="signal peptide" evidence="2">
    <location>
        <begin position="1"/>
        <end position="16"/>
    </location>
</feature>
<dbReference type="AlphaFoldDB" id="A0A494TKI5"/>
<feature type="compositionally biased region" description="Low complexity" evidence="1">
    <location>
        <begin position="45"/>
        <end position="125"/>
    </location>
</feature>
<dbReference type="Pfam" id="PF11776">
    <property type="entry name" value="RcnB"/>
    <property type="match status" value="1"/>
</dbReference>
<proteinExistence type="predicted"/>
<gene>
    <name evidence="3" type="ORF">D3Y57_11515</name>
</gene>
<sequence length="267" mass="30077">MIAALLAAAAATPALAQDDRGRGGNDSQAQRGGGDRGAHRGGEGRPQAAQAPHQQQAAPQQGQRPQAVQGQRPGGQPNWQGRGRPGMVQGQQVQGQGHVQGQQQRPQGQWNGQRPAPAQVQQQRGDGVRNWQGNRGGNDPRFGNNNRNGGRDGNWRGNNGGGGQSWNRDWRRDQRYNWQSYRSGHRNFYRLPRYQSPYGYGYGYQRFGIGVYLDSVLFSQNYWIDDPYEYRLPEAYPPYHWVRYYNDALLVDEDTGYVVDTIYDIFD</sequence>
<evidence type="ECO:0000256" key="1">
    <source>
        <dbReference type="SAM" id="MobiDB-lite"/>
    </source>
</evidence>
<reference evidence="3 4" key="1">
    <citation type="submission" date="2018-09" db="EMBL/GenBank/DDBJ databases">
        <title>Sphingomonas peninsula sp. nov., isolated from fildes peninsula, Antarctic soil.</title>
        <authorList>
            <person name="Yingchao G."/>
        </authorList>
    </citation>
    <scope>NUCLEOTIDE SEQUENCE [LARGE SCALE GENOMIC DNA]</scope>
    <source>
        <strain evidence="3 4">YZ-8</strain>
    </source>
</reference>
<organism evidence="3 4">
    <name type="scientific">Sphingomonas paeninsulae</name>
    <dbReference type="NCBI Taxonomy" id="2319844"/>
    <lineage>
        <taxon>Bacteria</taxon>
        <taxon>Pseudomonadati</taxon>
        <taxon>Pseudomonadota</taxon>
        <taxon>Alphaproteobacteria</taxon>
        <taxon>Sphingomonadales</taxon>
        <taxon>Sphingomonadaceae</taxon>
        <taxon>Sphingomonas</taxon>
    </lineage>
</organism>
<dbReference type="Proteomes" id="UP000276254">
    <property type="component" value="Chromosome"/>
</dbReference>
<protein>
    <recommendedName>
        <fullName evidence="5">Nickel/cobalt transporter regulator</fullName>
    </recommendedName>
</protein>
<evidence type="ECO:0000313" key="3">
    <source>
        <dbReference type="EMBL" id="AYJ87932.1"/>
    </source>
</evidence>
<dbReference type="KEGG" id="spha:D3Y57_11515"/>
<dbReference type="OrthoDB" id="7205329at2"/>
<feature type="compositionally biased region" description="Low complexity" evidence="1">
    <location>
        <begin position="1"/>
        <end position="16"/>
    </location>
</feature>
<dbReference type="EMBL" id="CP032829">
    <property type="protein sequence ID" value="AYJ87932.1"/>
    <property type="molecule type" value="Genomic_DNA"/>
</dbReference>
<dbReference type="Gene3D" id="3.10.450.160">
    <property type="entry name" value="inner membrane protein cigr"/>
    <property type="match status" value="1"/>
</dbReference>
<feature type="region of interest" description="Disordered" evidence="1">
    <location>
        <begin position="1"/>
        <end position="168"/>
    </location>
</feature>
<feature type="compositionally biased region" description="Basic and acidic residues" evidence="1">
    <location>
        <begin position="33"/>
        <end position="43"/>
    </location>
</feature>
<keyword evidence="2" id="KW-0732">Signal</keyword>
<keyword evidence="4" id="KW-1185">Reference proteome</keyword>
<accession>A0A494TKI5</accession>
<feature type="chain" id="PRO_5019843644" description="Nickel/cobalt transporter regulator" evidence="2">
    <location>
        <begin position="17"/>
        <end position="267"/>
    </location>
</feature>
<evidence type="ECO:0008006" key="5">
    <source>
        <dbReference type="Google" id="ProtNLM"/>
    </source>
</evidence>